<evidence type="ECO:0000256" key="2">
    <source>
        <dbReference type="SAM" id="MobiDB-lite"/>
    </source>
</evidence>
<sequence>MIDCLQVIDLKDDVRRLSRELRRKEDLLQQSLDVAHEQSLRMSSLSAALQDTVPWDPTGQRPSVCSTPRLQRSWTRVTHGRQRTPPGAVSPPIPLSNHYEALSQLAGAPCDGRGPGSAPPTGAASTASLPGGAPPPRPAGPSPSGGSKAATLHHQVGSASPTQSSGGPDSRSAAACVVPPLTDTTAFPPLAARCPPAGGHQTRGCPPPLPSSSSQRRRLVEDAVRWRSSRSRSSHQARDHTRGPGVGGGVAELACPPDNRAVAPTTLVIGDSIVRHVRMRGAFTMAFPGATVADITGKIPDILSSHPQARRIIIHAGANDIARQQSELLKQGFINLFNSVSQSQVTVFISGPTPTCGRGIGSFSRLLSLNTWLSSVCSSHQVGFVNNFDVFWERRHLFGSDGLHLNRAGARMLAANLAYGCSSGGSSTLGSVSGLLLGALSLGPFGSAGCGLSGSGGLGAGAPGGTACRSSQCGRPQRWRFLNPQCHAMAP</sequence>
<feature type="domain" description="SGNH hydrolase-type esterase" evidence="3">
    <location>
        <begin position="285"/>
        <end position="411"/>
    </location>
</feature>
<feature type="compositionally biased region" description="Polar residues" evidence="2">
    <location>
        <begin position="60"/>
        <end position="76"/>
    </location>
</feature>
<evidence type="ECO:0000259" key="3">
    <source>
        <dbReference type="Pfam" id="PF13472"/>
    </source>
</evidence>
<keyword evidence="5" id="KW-1185">Reference proteome</keyword>
<dbReference type="EMBL" id="JAOPHQ010000366">
    <property type="protein sequence ID" value="KAK0154691.1"/>
    <property type="molecule type" value="Genomic_DNA"/>
</dbReference>
<feature type="coiled-coil region" evidence="1">
    <location>
        <begin position="7"/>
        <end position="34"/>
    </location>
</feature>
<dbReference type="AlphaFoldDB" id="A0AA47NAP1"/>
<reference evidence="4" key="1">
    <citation type="journal article" date="2023" name="Front. Mar. Sci.">
        <title>A new Merluccius polli reference genome to investigate the effects of global change in West African waters.</title>
        <authorList>
            <person name="Mateo J.L."/>
            <person name="Blanco-Fernandez C."/>
            <person name="Garcia-Vazquez E."/>
            <person name="Machado-Schiaffino G."/>
        </authorList>
    </citation>
    <scope>NUCLEOTIDE SEQUENCE</scope>
    <source>
        <strain evidence="4">C29</strain>
        <tissue evidence="4">Fin</tissue>
    </source>
</reference>
<protein>
    <recommendedName>
        <fullName evidence="3">SGNH hydrolase-type esterase domain-containing protein</fullName>
    </recommendedName>
</protein>
<dbReference type="Pfam" id="PF13472">
    <property type="entry name" value="Lipase_GDSL_2"/>
    <property type="match status" value="1"/>
</dbReference>
<accession>A0AA47NAP1</accession>
<comment type="caution">
    <text evidence="4">The sequence shown here is derived from an EMBL/GenBank/DDBJ whole genome shotgun (WGS) entry which is preliminary data.</text>
</comment>
<proteinExistence type="predicted"/>
<gene>
    <name evidence="4" type="ORF">N1851_002995</name>
</gene>
<evidence type="ECO:0000256" key="1">
    <source>
        <dbReference type="SAM" id="Coils"/>
    </source>
</evidence>
<dbReference type="CDD" id="cd00229">
    <property type="entry name" value="SGNH_hydrolase"/>
    <property type="match status" value="1"/>
</dbReference>
<name>A0AA47NAP1_MERPO</name>
<dbReference type="Proteomes" id="UP001174136">
    <property type="component" value="Unassembled WGS sequence"/>
</dbReference>
<feature type="region of interest" description="Disordered" evidence="2">
    <location>
        <begin position="188"/>
        <end position="252"/>
    </location>
</feature>
<dbReference type="InterPro" id="IPR013830">
    <property type="entry name" value="SGNH_hydro"/>
</dbReference>
<dbReference type="Gene3D" id="3.40.50.12690">
    <property type="match status" value="1"/>
</dbReference>
<dbReference type="Gene3D" id="3.40.50.12700">
    <property type="match status" value="1"/>
</dbReference>
<organism evidence="4 5">
    <name type="scientific">Merluccius polli</name>
    <name type="common">Benguela hake</name>
    <name type="synonym">Merluccius cadenati</name>
    <dbReference type="NCBI Taxonomy" id="89951"/>
    <lineage>
        <taxon>Eukaryota</taxon>
        <taxon>Metazoa</taxon>
        <taxon>Chordata</taxon>
        <taxon>Craniata</taxon>
        <taxon>Vertebrata</taxon>
        <taxon>Euteleostomi</taxon>
        <taxon>Actinopterygii</taxon>
        <taxon>Neopterygii</taxon>
        <taxon>Teleostei</taxon>
        <taxon>Neoteleostei</taxon>
        <taxon>Acanthomorphata</taxon>
        <taxon>Zeiogadaria</taxon>
        <taxon>Gadariae</taxon>
        <taxon>Gadiformes</taxon>
        <taxon>Gadoidei</taxon>
        <taxon>Merlucciidae</taxon>
        <taxon>Merluccius</taxon>
    </lineage>
</organism>
<feature type="region of interest" description="Disordered" evidence="2">
    <location>
        <begin position="52"/>
        <end position="175"/>
    </location>
</feature>
<keyword evidence="1" id="KW-0175">Coiled coil</keyword>
<feature type="compositionally biased region" description="Polar residues" evidence="2">
    <location>
        <begin position="157"/>
        <end position="167"/>
    </location>
</feature>
<evidence type="ECO:0000313" key="4">
    <source>
        <dbReference type="EMBL" id="KAK0154691.1"/>
    </source>
</evidence>
<feature type="compositionally biased region" description="Pro residues" evidence="2">
    <location>
        <begin position="132"/>
        <end position="141"/>
    </location>
</feature>
<evidence type="ECO:0000313" key="5">
    <source>
        <dbReference type="Proteomes" id="UP001174136"/>
    </source>
</evidence>
<feature type="compositionally biased region" description="Low complexity" evidence="2">
    <location>
        <begin position="119"/>
        <end position="131"/>
    </location>
</feature>
<dbReference type="SUPFAM" id="SSF52266">
    <property type="entry name" value="SGNH hydrolase"/>
    <property type="match status" value="1"/>
</dbReference>